<dbReference type="Gene3D" id="3.90.1530.10">
    <property type="entry name" value="Conserved hypothetical protein from pyrococcus furiosus pfu- 392566-001, ParB domain"/>
    <property type="match status" value="1"/>
</dbReference>
<evidence type="ECO:0008006" key="4">
    <source>
        <dbReference type="Google" id="ProtNLM"/>
    </source>
</evidence>
<keyword evidence="1" id="KW-0732">Signal</keyword>
<protein>
    <recommendedName>
        <fullName evidence="4">Chromosome partitioning protein ParB</fullName>
    </recommendedName>
</protein>
<evidence type="ECO:0000313" key="3">
    <source>
        <dbReference type="Proteomes" id="UP000604737"/>
    </source>
</evidence>
<accession>A0ABQ3H1J9</accession>
<dbReference type="RefSeq" id="WP_189460300.1">
    <property type="nucleotide sequence ID" value="NZ_BMYO01000005.1"/>
</dbReference>
<evidence type="ECO:0000313" key="2">
    <source>
        <dbReference type="EMBL" id="GHD62995.1"/>
    </source>
</evidence>
<proteinExistence type="predicted"/>
<dbReference type="PIRSF" id="PIRSF029669">
    <property type="entry name" value="UCP029669"/>
    <property type="match status" value="1"/>
</dbReference>
<dbReference type="EMBL" id="BMYO01000005">
    <property type="protein sequence ID" value="GHD62995.1"/>
    <property type="molecule type" value="Genomic_DNA"/>
</dbReference>
<evidence type="ECO:0000256" key="1">
    <source>
        <dbReference type="SAM" id="SignalP"/>
    </source>
</evidence>
<dbReference type="InterPro" id="IPR016932">
    <property type="entry name" value="UCP029669"/>
</dbReference>
<feature type="signal peptide" evidence="1">
    <location>
        <begin position="1"/>
        <end position="18"/>
    </location>
</feature>
<dbReference type="InterPro" id="IPR014956">
    <property type="entry name" value="ParBc_2"/>
</dbReference>
<reference evidence="3" key="1">
    <citation type="journal article" date="2019" name="Int. J. Syst. Evol. Microbiol.">
        <title>The Global Catalogue of Microorganisms (GCM) 10K type strain sequencing project: providing services to taxonomists for standard genome sequencing and annotation.</title>
        <authorList>
            <consortium name="The Broad Institute Genomics Platform"/>
            <consortium name="The Broad Institute Genome Sequencing Center for Infectious Disease"/>
            <person name="Wu L."/>
            <person name="Ma J."/>
        </authorList>
    </citation>
    <scope>NUCLEOTIDE SEQUENCE [LARGE SCALE GENOMIC DNA]</scope>
    <source>
        <strain evidence="3">KCTC 23701</strain>
    </source>
</reference>
<keyword evidence="3" id="KW-1185">Reference proteome</keyword>
<dbReference type="Pfam" id="PF08857">
    <property type="entry name" value="ParBc_2"/>
    <property type="match status" value="1"/>
</dbReference>
<name>A0ABQ3H1J9_9NEIS</name>
<comment type="caution">
    <text evidence="2">The sequence shown here is derived from an EMBL/GenBank/DDBJ whole genome shotgun (WGS) entry which is preliminary data.</text>
</comment>
<dbReference type="SUPFAM" id="SSF110849">
    <property type="entry name" value="ParB/Sulfiredoxin"/>
    <property type="match status" value="1"/>
</dbReference>
<dbReference type="Proteomes" id="UP000604737">
    <property type="component" value="Unassembled WGS sequence"/>
</dbReference>
<dbReference type="InterPro" id="IPR036086">
    <property type="entry name" value="ParB/Sulfiredoxin_sf"/>
</dbReference>
<dbReference type="CDD" id="cd16390">
    <property type="entry name" value="ParB_N_Srx_like"/>
    <property type="match status" value="1"/>
</dbReference>
<gene>
    <name evidence="2" type="ORF">GCM10007350_19540</name>
</gene>
<dbReference type="Gene3D" id="1.10.8.10">
    <property type="entry name" value="DNA helicase RuvA subunit, C-terminal domain"/>
    <property type="match status" value="1"/>
</dbReference>
<organism evidence="2 3">
    <name type="scientific">Jeongeupia chitinilytica</name>
    <dbReference type="NCBI Taxonomy" id="1041641"/>
    <lineage>
        <taxon>Bacteria</taxon>
        <taxon>Pseudomonadati</taxon>
        <taxon>Pseudomonadota</taxon>
        <taxon>Betaproteobacteria</taxon>
        <taxon>Neisseriales</taxon>
        <taxon>Chitinibacteraceae</taxon>
        <taxon>Jeongeupia</taxon>
    </lineage>
</organism>
<feature type="chain" id="PRO_5047362929" description="Chromosome partitioning protein ParB" evidence="1">
    <location>
        <begin position="19"/>
        <end position="228"/>
    </location>
</feature>
<sequence length="228" mass="25187">MRRRLLLVVLLCSPLLRAAPCTPQTPVGDDCQLPLVALRPTQANVGQMQVDDEAKALAGKSAEQLERLEHKKQIPVVLGPDGNFYLTDRHHLASALSRIGQTQATVRVIGKLDGDFWPQMVVRHWAWLYDARGKAFPPTQLPTSLAALGDDPYRSLAGYAQDAGAYDKARHAYFVEFAWARYFGERMGWQTIDRGTLPAALKAARQLACEPAARALPGYRKDCPPGAR</sequence>